<gene>
    <name evidence="5" type="ORF">AKO1_008168</name>
</gene>
<dbReference type="PANTHER" id="PTHR23044:SF61">
    <property type="entry name" value="3'-5' EXORIBONUCLEASE 1-RELATED"/>
    <property type="match status" value="1"/>
</dbReference>
<dbReference type="InterPro" id="IPR036397">
    <property type="entry name" value="RNaseH_sf"/>
</dbReference>
<keyword evidence="2" id="KW-0378">Hydrolase</keyword>
<sequence length="217" mass="25129">MYDRVVVLDFEACCDEKRTYYEIIEFPSVLLNLKSFQVESEYQQFVKTTVYPTINKICKEITGISQEQVDNGLLLKDTLTSYEQWLKSNKLIGDKGEKIGSWCYVTCGDWDLLKALPTETKHKKLTYPPCMKQWINIKREFAIHYMGAVYSIDQKTSRPNRNKKEKGMDGMLKHLKLELKGHHHSGIDDCRNIGQVVVKMIQDGHTQSFASPNNQIN</sequence>
<name>A0AAW2YN90_9EUKA</name>
<dbReference type="InterPro" id="IPR051274">
    <property type="entry name" value="3-5_Exoribonuclease"/>
</dbReference>
<evidence type="ECO:0000313" key="6">
    <source>
        <dbReference type="Proteomes" id="UP001431209"/>
    </source>
</evidence>
<comment type="caution">
    <text evidence="5">The sequence shown here is derived from an EMBL/GenBank/DDBJ whole genome shotgun (WGS) entry which is preliminary data.</text>
</comment>
<dbReference type="AlphaFoldDB" id="A0AAW2YN90"/>
<dbReference type="InterPro" id="IPR047201">
    <property type="entry name" value="ERI-1_3'hExo-like"/>
</dbReference>
<proteinExistence type="predicted"/>
<dbReference type="SMART" id="SM00479">
    <property type="entry name" value="EXOIII"/>
    <property type="match status" value="1"/>
</dbReference>
<protein>
    <recommendedName>
        <fullName evidence="4">Exonuclease domain-containing protein</fullName>
    </recommendedName>
</protein>
<dbReference type="InterPro" id="IPR013520">
    <property type="entry name" value="Ribonucl_H"/>
</dbReference>
<accession>A0AAW2YN90</accession>
<evidence type="ECO:0000259" key="4">
    <source>
        <dbReference type="SMART" id="SM00479"/>
    </source>
</evidence>
<keyword evidence="3" id="KW-0269">Exonuclease</keyword>
<dbReference type="EMBL" id="JAOPGA020000434">
    <property type="protein sequence ID" value="KAL0478570.1"/>
    <property type="molecule type" value="Genomic_DNA"/>
</dbReference>
<dbReference type="InterPro" id="IPR012337">
    <property type="entry name" value="RNaseH-like_sf"/>
</dbReference>
<dbReference type="PANTHER" id="PTHR23044">
    <property type="entry name" value="3'-5' EXONUCLEASE ERI1-RELATED"/>
    <property type="match status" value="1"/>
</dbReference>
<organism evidence="5 6">
    <name type="scientific">Acrasis kona</name>
    <dbReference type="NCBI Taxonomy" id="1008807"/>
    <lineage>
        <taxon>Eukaryota</taxon>
        <taxon>Discoba</taxon>
        <taxon>Heterolobosea</taxon>
        <taxon>Tetramitia</taxon>
        <taxon>Eutetramitia</taxon>
        <taxon>Acrasidae</taxon>
        <taxon>Acrasis</taxon>
    </lineage>
</organism>
<evidence type="ECO:0000313" key="5">
    <source>
        <dbReference type="EMBL" id="KAL0478570.1"/>
    </source>
</evidence>
<dbReference type="Gene3D" id="3.30.420.10">
    <property type="entry name" value="Ribonuclease H-like superfamily/Ribonuclease H"/>
    <property type="match status" value="1"/>
</dbReference>
<dbReference type="GO" id="GO:0003676">
    <property type="term" value="F:nucleic acid binding"/>
    <property type="evidence" value="ECO:0007669"/>
    <property type="project" value="InterPro"/>
</dbReference>
<reference evidence="5 6" key="1">
    <citation type="submission" date="2024-03" db="EMBL/GenBank/DDBJ databases">
        <title>The Acrasis kona genome and developmental transcriptomes reveal deep origins of eukaryotic multicellular pathways.</title>
        <authorList>
            <person name="Sheikh S."/>
            <person name="Fu C.-J."/>
            <person name="Brown M.W."/>
            <person name="Baldauf S.L."/>
        </authorList>
    </citation>
    <scope>NUCLEOTIDE SEQUENCE [LARGE SCALE GENOMIC DNA]</scope>
    <source>
        <strain evidence="5 6">ATCC MYA-3509</strain>
    </source>
</reference>
<dbReference type="Pfam" id="PF00929">
    <property type="entry name" value="RNase_T"/>
    <property type="match status" value="1"/>
</dbReference>
<dbReference type="GO" id="GO:0000175">
    <property type="term" value="F:3'-5'-RNA exonuclease activity"/>
    <property type="evidence" value="ECO:0007669"/>
    <property type="project" value="InterPro"/>
</dbReference>
<evidence type="ECO:0000256" key="1">
    <source>
        <dbReference type="ARBA" id="ARBA00022722"/>
    </source>
</evidence>
<dbReference type="SUPFAM" id="SSF53098">
    <property type="entry name" value="Ribonuclease H-like"/>
    <property type="match status" value="1"/>
</dbReference>
<evidence type="ECO:0000256" key="2">
    <source>
        <dbReference type="ARBA" id="ARBA00022801"/>
    </source>
</evidence>
<keyword evidence="6" id="KW-1185">Reference proteome</keyword>
<feature type="domain" description="Exonuclease" evidence="4">
    <location>
        <begin position="4"/>
        <end position="206"/>
    </location>
</feature>
<keyword evidence="1" id="KW-0540">Nuclease</keyword>
<dbReference type="CDD" id="cd06133">
    <property type="entry name" value="ERI-1_3'hExo_like"/>
    <property type="match status" value="1"/>
</dbReference>
<evidence type="ECO:0000256" key="3">
    <source>
        <dbReference type="ARBA" id="ARBA00022839"/>
    </source>
</evidence>
<dbReference type="Proteomes" id="UP001431209">
    <property type="component" value="Unassembled WGS sequence"/>
</dbReference>